<evidence type="ECO:0000313" key="4">
    <source>
        <dbReference type="RefSeq" id="XP_021824269.1"/>
    </source>
</evidence>
<name>A0A6P5TAR0_PRUAV</name>
<dbReference type="AlphaFoldDB" id="A0A6P5TAR0"/>
<proteinExistence type="predicted"/>
<feature type="chain" id="PRO_5027789822" evidence="2">
    <location>
        <begin position="36"/>
        <end position="375"/>
    </location>
</feature>
<dbReference type="InterPro" id="IPR053224">
    <property type="entry name" value="Sensory_adhesion_molecule"/>
</dbReference>
<keyword evidence="1" id="KW-0472">Membrane</keyword>
<evidence type="ECO:0000256" key="1">
    <source>
        <dbReference type="SAM" id="Phobius"/>
    </source>
</evidence>
<evidence type="ECO:0000256" key="2">
    <source>
        <dbReference type="SAM" id="SignalP"/>
    </source>
</evidence>
<protein>
    <submittedName>
        <fullName evidence="4">Uncharacterized protein LOC110765444</fullName>
    </submittedName>
</protein>
<dbReference type="RefSeq" id="XP_021824269.1">
    <property type="nucleotide sequence ID" value="XM_021968577.1"/>
</dbReference>
<dbReference type="Gene3D" id="2.120.10.30">
    <property type="entry name" value="TolB, C-terminal domain"/>
    <property type="match status" value="1"/>
</dbReference>
<dbReference type="SUPFAM" id="SSF101898">
    <property type="entry name" value="NHL repeat"/>
    <property type="match status" value="1"/>
</dbReference>
<keyword evidence="1" id="KW-0812">Transmembrane</keyword>
<keyword evidence="2" id="KW-0732">Signal</keyword>
<keyword evidence="1" id="KW-1133">Transmembrane helix</keyword>
<keyword evidence="3" id="KW-1185">Reference proteome</keyword>
<dbReference type="PANTHER" id="PTHR31460:SF3">
    <property type="entry name" value="MESOCENTIN"/>
    <property type="match status" value="1"/>
</dbReference>
<feature type="signal peptide" evidence="2">
    <location>
        <begin position="1"/>
        <end position="35"/>
    </location>
</feature>
<sequence length="375" mass="41184">MKNTMPPIASRPSFLSFIVIVLAILLGPIPTLTQAGKPHHINFRSPNLYPEGVTYDPSAQHFIVGSLHHRIIASVSDAGVVDTLISDPTLPENVSVVGLTVDSVNNRLLANIHALAPLPEFNALAAYDLRTRQRLFLSPLPSDDVSDGTRQIANDVAVDFKGNAYVTNSAGNFIWKVNAKGEASIFSKSRAFTAQPVDRDLPYSFCGLNGVAYNSKGYLLVVQSNTGKMFKVDAEDGTARLVLLPEDMHFADGIAIRSDGVVLVVSHKTLWFLKSQDSWGEGAVYDKIDLDAEGFPTSVAVGAEDRVYVLRGHIMEGMTGNVEREEFSIAEVRSVRESKEDSVWIFVLIGLGLAYFLFWRFQMRQLVGNLNKKTN</sequence>
<dbReference type="Proteomes" id="UP000515124">
    <property type="component" value="Unplaced"/>
</dbReference>
<dbReference type="KEGG" id="pavi:110765444"/>
<accession>A0A6P5TAR0</accession>
<dbReference type="FunFam" id="2.120.10.30:FF:000089">
    <property type="entry name" value="Calcium-dependent phosphotriesterase superfamily protein"/>
    <property type="match status" value="1"/>
</dbReference>
<reference evidence="4" key="1">
    <citation type="submission" date="2025-08" db="UniProtKB">
        <authorList>
            <consortium name="RefSeq"/>
        </authorList>
    </citation>
    <scope>IDENTIFICATION</scope>
</reference>
<dbReference type="InterPro" id="IPR011042">
    <property type="entry name" value="6-blade_b-propeller_TolB-like"/>
</dbReference>
<evidence type="ECO:0000313" key="3">
    <source>
        <dbReference type="Proteomes" id="UP000515124"/>
    </source>
</evidence>
<organism evidence="3 4">
    <name type="scientific">Prunus avium</name>
    <name type="common">Cherry</name>
    <name type="synonym">Cerasus avium</name>
    <dbReference type="NCBI Taxonomy" id="42229"/>
    <lineage>
        <taxon>Eukaryota</taxon>
        <taxon>Viridiplantae</taxon>
        <taxon>Streptophyta</taxon>
        <taxon>Embryophyta</taxon>
        <taxon>Tracheophyta</taxon>
        <taxon>Spermatophyta</taxon>
        <taxon>Magnoliopsida</taxon>
        <taxon>eudicotyledons</taxon>
        <taxon>Gunneridae</taxon>
        <taxon>Pentapetalae</taxon>
        <taxon>rosids</taxon>
        <taxon>fabids</taxon>
        <taxon>Rosales</taxon>
        <taxon>Rosaceae</taxon>
        <taxon>Amygdaloideae</taxon>
        <taxon>Amygdaleae</taxon>
        <taxon>Prunus</taxon>
    </lineage>
</organism>
<dbReference type="PANTHER" id="PTHR31460">
    <property type="match status" value="1"/>
</dbReference>
<dbReference type="GO" id="GO:0005783">
    <property type="term" value="C:endoplasmic reticulum"/>
    <property type="evidence" value="ECO:0007669"/>
    <property type="project" value="TreeGrafter"/>
</dbReference>
<gene>
    <name evidence="4" type="primary">LOC110765444</name>
</gene>
<feature type="transmembrane region" description="Helical" evidence="1">
    <location>
        <begin position="343"/>
        <end position="361"/>
    </location>
</feature>
<dbReference type="GeneID" id="110765444"/>